<protein>
    <submittedName>
        <fullName evidence="2">Uncharacterized protein</fullName>
    </submittedName>
</protein>
<reference evidence="3" key="2">
    <citation type="submission" date="2015-01" db="EMBL/GenBank/DDBJ databases">
        <title>Evolutionary Origins and Diversification of the Mycorrhizal Mutualists.</title>
        <authorList>
            <consortium name="DOE Joint Genome Institute"/>
            <consortium name="Mycorrhizal Genomics Consortium"/>
            <person name="Kohler A."/>
            <person name="Kuo A."/>
            <person name="Nagy L.G."/>
            <person name="Floudas D."/>
            <person name="Copeland A."/>
            <person name="Barry K.W."/>
            <person name="Cichocki N."/>
            <person name="Veneault-Fourrey C."/>
            <person name="LaButti K."/>
            <person name="Lindquist E.A."/>
            <person name="Lipzen A."/>
            <person name="Lundell T."/>
            <person name="Morin E."/>
            <person name="Murat C."/>
            <person name="Riley R."/>
            <person name="Ohm R."/>
            <person name="Sun H."/>
            <person name="Tunlid A."/>
            <person name="Henrissat B."/>
            <person name="Grigoriev I.V."/>
            <person name="Hibbett D.S."/>
            <person name="Martin F."/>
        </authorList>
    </citation>
    <scope>NUCLEOTIDE SEQUENCE [LARGE SCALE GENOMIC DNA]</scope>
    <source>
        <strain evidence="3">F 1598</strain>
    </source>
</reference>
<sequence>MSSTLRSLTRHSRALSQRTKPTAALPVRFFHSPFVALNSTSNSSPLTKPPSESSAASPHYEKQHDHSPDPQISQSGTQTYVVSEPDPAHTPYEVPSGAFPTSAPYVNFTPTERLEHAPTSSTGSEPAHPYTTRAVPRNESGVGQSAAVRHRQAPGEMGQKGGSFGGLDVMSKQGAEEGDAELAERNLQPDAHEVTGKFSKLGVDEAWKHRK</sequence>
<dbReference type="OrthoDB" id="3355886at2759"/>
<gene>
    <name evidence="2" type="ORF">PILCRDRAFT_68144</name>
</gene>
<dbReference type="EMBL" id="KN832988">
    <property type="protein sequence ID" value="KIM84316.1"/>
    <property type="molecule type" value="Genomic_DNA"/>
</dbReference>
<name>A0A0C3G0U8_PILCF</name>
<reference evidence="2 3" key="1">
    <citation type="submission" date="2014-04" db="EMBL/GenBank/DDBJ databases">
        <authorList>
            <consortium name="DOE Joint Genome Institute"/>
            <person name="Kuo A."/>
            <person name="Tarkka M."/>
            <person name="Buscot F."/>
            <person name="Kohler A."/>
            <person name="Nagy L.G."/>
            <person name="Floudas D."/>
            <person name="Copeland A."/>
            <person name="Barry K.W."/>
            <person name="Cichocki N."/>
            <person name="Veneault-Fourrey C."/>
            <person name="LaButti K."/>
            <person name="Lindquist E.A."/>
            <person name="Lipzen A."/>
            <person name="Lundell T."/>
            <person name="Morin E."/>
            <person name="Murat C."/>
            <person name="Sun H."/>
            <person name="Tunlid A."/>
            <person name="Henrissat B."/>
            <person name="Grigoriev I.V."/>
            <person name="Hibbett D.S."/>
            <person name="Martin F."/>
            <person name="Nordberg H.P."/>
            <person name="Cantor M.N."/>
            <person name="Hua S.X."/>
        </authorList>
    </citation>
    <scope>NUCLEOTIDE SEQUENCE [LARGE SCALE GENOMIC DNA]</scope>
    <source>
        <strain evidence="2 3">F 1598</strain>
    </source>
</reference>
<evidence type="ECO:0000313" key="3">
    <source>
        <dbReference type="Proteomes" id="UP000054166"/>
    </source>
</evidence>
<dbReference type="AlphaFoldDB" id="A0A0C3G0U8"/>
<evidence type="ECO:0000313" key="2">
    <source>
        <dbReference type="EMBL" id="KIM84316.1"/>
    </source>
</evidence>
<keyword evidence="3" id="KW-1185">Reference proteome</keyword>
<dbReference type="Proteomes" id="UP000054166">
    <property type="component" value="Unassembled WGS sequence"/>
</dbReference>
<feature type="compositionally biased region" description="Polar residues" evidence="1">
    <location>
        <begin position="70"/>
        <end position="81"/>
    </location>
</feature>
<dbReference type="HOGENOM" id="CLU_083385_0_0_1"/>
<dbReference type="InParanoid" id="A0A0C3G0U8"/>
<organism evidence="2 3">
    <name type="scientific">Piloderma croceum (strain F 1598)</name>
    <dbReference type="NCBI Taxonomy" id="765440"/>
    <lineage>
        <taxon>Eukaryota</taxon>
        <taxon>Fungi</taxon>
        <taxon>Dikarya</taxon>
        <taxon>Basidiomycota</taxon>
        <taxon>Agaricomycotina</taxon>
        <taxon>Agaricomycetes</taxon>
        <taxon>Agaricomycetidae</taxon>
        <taxon>Atheliales</taxon>
        <taxon>Atheliaceae</taxon>
        <taxon>Piloderma</taxon>
    </lineage>
</organism>
<proteinExistence type="predicted"/>
<feature type="region of interest" description="Disordered" evidence="1">
    <location>
        <begin position="38"/>
        <end position="194"/>
    </location>
</feature>
<evidence type="ECO:0000256" key="1">
    <source>
        <dbReference type="SAM" id="MobiDB-lite"/>
    </source>
</evidence>
<accession>A0A0C3G0U8</accession>
<feature type="compositionally biased region" description="Polar residues" evidence="1">
    <location>
        <begin position="38"/>
        <end position="56"/>
    </location>
</feature>
<feature type="compositionally biased region" description="Basic and acidic residues" evidence="1">
    <location>
        <begin position="59"/>
        <end position="68"/>
    </location>
</feature>